<accession>A0A7W9STV9</accession>
<dbReference type="RefSeq" id="WP_184200907.1">
    <property type="nucleotide sequence ID" value="NZ_JACHGW010000004.1"/>
</dbReference>
<dbReference type="Proteomes" id="UP000520814">
    <property type="component" value="Unassembled WGS sequence"/>
</dbReference>
<name>A0A7W9STV9_ARMRO</name>
<proteinExistence type="predicted"/>
<dbReference type="AlphaFoldDB" id="A0A7W9STV9"/>
<comment type="caution">
    <text evidence="1">The sequence shown here is derived from an EMBL/GenBank/DDBJ whole genome shotgun (WGS) entry which is preliminary data.</text>
</comment>
<organism evidence="1 2">
    <name type="scientific">Armatimonas rosea</name>
    <dbReference type="NCBI Taxonomy" id="685828"/>
    <lineage>
        <taxon>Bacteria</taxon>
        <taxon>Bacillati</taxon>
        <taxon>Armatimonadota</taxon>
        <taxon>Armatimonadia</taxon>
        <taxon>Armatimonadales</taxon>
        <taxon>Armatimonadaceae</taxon>
        <taxon>Armatimonas</taxon>
    </lineage>
</organism>
<dbReference type="EMBL" id="JACHGW010000004">
    <property type="protein sequence ID" value="MBB6052238.1"/>
    <property type="molecule type" value="Genomic_DNA"/>
</dbReference>
<keyword evidence="2" id="KW-1185">Reference proteome</keyword>
<reference evidence="1 2" key="1">
    <citation type="submission" date="2020-08" db="EMBL/GenBank/DDBJ databases">
        <title>Genomic Encyclopedia of Type Strains, Phase IV (KMG-IV): sequencing the most valuable type-strain genomes for metagenomic binning, comparative biology and taxonomic classification.</title>
        <authorList>
            <person name="Goeker M."/>
        </authorList>
    </citation>
    <scope>NUCLEOTIDE SEQUENCE [LARGE SCALE GENOMIC DNA]</scope>
    <source>
        <strain evidence="1 2">DSM 23562</strain>
    </source>
</reference>
<evidence type="ECO:0000313" key="1">
    <source>
        <dbReference type="EMBL" id="MBB6052238.1"/>
    </source>
</evidence>
<protein>
    <submittedName>
        <fullName evidence="1">Anti-sigma factor RsiW</fullName>
    </submittedName>
</protein>
<gene>
    <name evidence="1" type="ORF">HNQ39_004059</name>
</gene>
<evidence type="ECO:0000313" key="2">
    <source>
        <dbReference type="Proteomes" id="UP000520814"/>
    </source>
</evidence>
<sequence length="131" mass="14837">MNSKQREIETLPDYLDGTLSPEKLGEFERLLQSDTALAKETQELGALLQILHQLPAREPVIDVWPELEPKLVQFQLEERMGVFARWRFRGARFLSNFASGAILFTQAVALNTENQMRKYVMPDSLASGGEG</sequence>